<gene>
    <name evidence="1" type="primary">Necator_chrV.g20557</name>
    <name evidence="1" type="ORF">RB195_015764</name>
</gene>
<sequence length="92" mass="10387">MNCSENPLAHHKRIDTPVSSSFCHPDLEATYPPTGTLKLQEEPVRESGVTVVDNFSKHRFRFVMDSTLEPTPDDDMAKVAIFVDTRDARDPQ</sequence>
<proteinExistence type="predicted"/>
<reference evidence="1 2" key="1">
    <citation type="submission" date="2023-08" db="EMBL/GenBank/DDBJ databases">
        <title>A Necator americanus chromosomal reference genome.</title>
        <authorList>
            <person name="Ilik V."/>
            <person name="Petrzelkova K.J."/>
            <person name="Pardy F."/>
            <person name="Fuh T."/>
            <person name="Niatou-Singa F.S."/>
            <person name="Gouil Q."/>
            <person name="Baker L."/>
            <person name="Ritchie M.E."/>
            <person name="Jex A.R."/>
            <person name="Gazzola D."/>
            <person name="Li H."/>
            <person name="Toshio Fujiwara R."/>
            <person name="Zhan B."/>
            <person name="Aroian R.V."/>
            <person name="Pafco B."/>
            <person name="Schwarz E.M."/>
        </authorList>
    </citation>
    <scope>NUCLEOTIDE SEQUENCE [LARGE SCALE GENOMIC DNA]</scope>
    <source>
        <strain evidence="1 2">Aroian</strain>
        <tissue evidence="1">Whole animal</tissue>
    </source>
</reference>
<organism evidence="1 2">
    <name type="scientific">Necator americanus</name>
    <name type="common">Human hookworm</name>
    <dbReference type="NCBI Taxonomy" id="51031"/>
    <lineage>
        <taxon>Eukaryota</taxon>
        <taxon>Metazoa</taxon>
        <taxon>Ecdysozoa</taxon>
        <taxon>Nematoda</taxon>
        <taxon>Chromadorea</taxon>
        <taxon>Rhabditida</taxon>
        <taxon>Rhabditina</taxon>
        <taxon>Rhabditomorpha</taxon>
        <taxon>Strongyloidea</taxon>
        <taxon>Ancylostomatidae</taxon>
        <taxon>Bunostominae</taxon>
        <taxon>Necator</taxon>
    </lineage>
</organism>
<dbReference type="Proteomes" id="UP001303046">
    <property type="component" value="Unassembled WGS sequence"/>
</dbReference>
<protein>
    <submittedName>
        <fullName evidence="1">Uncharacterized protein</fullName>
    </submittedName>
</protein>
<accession>A0ABR1E628</accession>
<name>A0ABR1E628_NECAM</name>
<keyword evidence="2" id="KW-1185">Reference proteome</keyword>
<evidence type="ECO:0000313" key="2">
    <source>
        <dbReference type="Proteomes" id="UP001303046"/>
    </source>
</evidence>
<evidence type="ECO:0000313" key="1">
    <source>
        <dbReference type="EMBL" id="KAK6758139.1"/>
    </source>
</evidence>
<comment type="caution">
    <text evidence="1">The sequence shown here is derived from an EMBL/GenBank/DDBJ whole genome shotgun (WGS) entry which is preliminary data.</text>
</comment>
<dbReference type="EMBL" id="JAVFWL010000005">
    <property type="protein sequence ID" value="KAK6758139.1"/>
    <property type="molecule type" value="Genomic_DNA"/>
</dbReference>